<feature type="non-terminal residue" evidence="9">
    <location>
        <position position="1"/>
    </location>
</feature>
<gene>
    <name evidence="9" type="primary">Ift57</name>
    <name evidence="9" type="ORF">T01_3507</name>
</gene>
<dbReference type="SMART" id="SM00360">
    <property type="entry name" value="RRM"/>
    <property type="match status" value="1"/>
</dbReference>
<protein>
    <submittedName>
        <fullName evidence="9">Intraflagellar transport protein 57-like protein</fullName>
    </submittedName>
</protein>
<keyword evidence="9" id="KW-0282">Flagellum</keyword>
<organism evidence="9 10">
    <name type="scientific">Trichinella spiralis</name>
    <name type="common">Trichina worm</name>
    <dbReference type="NCBI Taxonomy" id="6334"/>
    <lineage>
        <taxon>Eukaryota</taxon>
        <taxon>Metazoa</taxon>
        <taxon>Ecdysozoa</taxon>
        <taxon>Nematoda</taxon>
        <taxon>Enoplea</taxon>
        <taxon>Dorylaimia</taxon>
        <taxon>Trichinellida</taxon>
        <taxon>Trichinellidae</taxon>
        <taxon>Trichinella</taxon>
    </lineage>
</organism>
<reference evidence="9 10" key="1">
    <citation type="submission" date="2015-01" db="EMBL/GenBank/DDBJ databases">
        <title>Evolution of Trichinella species and genotypes.</title>
        <authorList>
            <person name="Korhonen P.K."/>
            <person name="Edoardo P."/>
            <person name="Giuseppe L.R."/>
            <person name="Gasser R.B."/>
        </authorList>
    </citation>
    <scope>NUCLEOTIDE SEQUENCE [LARGE SCALE GENOMIC DNA]</scope>
    <source>
        <strain evidence="9">ISS3</strain>
    </source>
</reference>
<dbReference type="EMBL" id="JYDH01000003">
    <property type="protein sequence ID" value="KRY42718.1"/>
    <property type="molecule type" value="Genomic_DNA"/>
</dbReference>
<keyword evidence="7" id="KW-0175">Coiled coil</keyword>
<dbReference type="InterPro" id="IPR035979">
    <property type="entry name" value="RBD_domain_sf"/>
</dbReference>
<keyword evidence="3 6" id="KW-0694">RNA-binding</keyword>
<evidence type="ECO:0000256" key="5">
    <source>
        <dbReference type="ARBA" id="ARBA00023273"/>
    </source>
</evidence>
<dbReference type="GO" id="GO:0005794">
    <property type="term" value="C:Golgi apparatus"/>
    <property type="evidence" value="ECO:0007669"/>
    <property type="project" value="TreeGrafter"/>
</dbReference>
<dbReference type="InterPro" id="IPR000504">
    <property type="entry name" value="RRM_dom"/>
</dbReference>
<proteinExistence type="inferred from homology"/>
<dbReference type="InterPro" id="IPR012677">
    <property type="entry name" value="Nucleotide-bd_a/b_plait_sf"/>
</dbReference>
<evidence type="ECO:0000256" key="7">
    <source>
        <dbReference type="SAM" id="Coils"/>
    </source>
</evidence>
<evidence type="ECO:0000259" key="8">
    <source>
        <dbReference type="PROSITE" id="PS50102"/>
    </source>
</evidence>
<dbReference type="PROSITE" id="PS50102">
    <property type="entry name" value="RRM"/>
    <property type="match status" value="1"/>
</dbReference>
<dbReference type="Pfam" id="PF13865">
    <property type="entry name" value="FoP_duplication"/>
    <property type="match status" value="1"/>
</dbReference>
<dbReference type="OrthoDB" id="423881at2759"/>
<dbReference type="Pfam" id="PF00076">
    <property type="entry name" value="RRM_1"/>
    <property type="match status" value="1"/>
</dbReference>
<dbReference type="Pfam" id="PF10498">
    <property type="entry name" value="IFT57"/>
    <property type="match status" value="1"/>
</dbReference>
<evidence type="ECO:0000313" key="10">
    <source>
        <dbReference type="Proteomes" id="UP000054776"/>
    </source>
</evidence>
<comment type="caution">
    <text evidence="9">The sequence shown here is derived from an EMBL/GenBank/DDBJ whole genome shotgun (WGS) entry which is preliminary data.</text>
</comment>
<keyword evidence="4" id="KW-0969">Cilium</keyword>
<dbReference type="SMART" id="SM01218">
    <property type="entry name" value="FoP_duplication"/>
    <property type="match status" value="1"/>
</dbReference>
<dbReference type="CDD" id="cd12680">
    <property type="entry name" value="RRM_THOC4"/>
    <property type="match status" value="1"/>
</dbReference>
<dbReference type="FunCoup" id="A0A0V1C130">
    <property type="interactions" value="459"/>
</dbReference>
<dbReference type="GO" id="GO:1905515">
    <property type="term" value="P:non-motile cilium assembly"/>
    <property type="evidence" value="ECO:0007669"/>
    <property type="project" value="TreeGrafter"/>
</dbReference>
<dbReference type="GO" id="GO:0042073">
    <property type="term" value="P:intraciliary transport"/>
    <property type="evidence" value="ECO:0007669"/>
    <property type="project" value="TreeGrafter"/>
</dbReference>
<dbReference type="AlphaFoldDB" id="A0A0V1C130"/>
<comment type="subcellular location">
    <subcellularLocation>
        <location evidence="1">Cell projection</location>
        <location evidence="1">Cilium</location>
    </subcellularLocation>
</comment>
<evidence type="ECO:0000256" key="1">
    <source>
        <dbReference type="ARBA" id="ARBA00004138"/>
    </source>
</evidence>
<dbReference type="STRING" id="6334.A0A0V1C130"/>
<dbReference type="InterPro" id="IPR019530">
    <property type="entry name" value="Intra-flagellar_transport_57"/>
</dbReference>
<dbReference type="GO" id="GO:0030992">
    <property type="term" value="C:intraciliary transport particle B"/>
    <property type="evidence" value="ECO:0007669"/>
    <property type="project" value="TreeGrafter"/>
</dbReference>
<accession>A0A0V1C130</accession>
<feature type="coiled-coil region" evidence="7">
    <location>
        <begin position="537"/>
        <end position="592"/>
    </location>
</feature>
<dbReference type="GO" id="GO:0005929">
    <property type="term" value="C:cilium"/>
    <property type="evidence" value="ECO:0007669"/>
    <property type="project" value="UniProtKB-SubCell"/>
</dbReference>
<dbReference type="GO" id="GO:0005815">
    <property type="term" value="C:microtubule organizing center"/>
    <property type="evidence" value="ECO:0007669"/>
    <property type="project" value="TreeGrafter"/>
</dbReference>
<evidence type="ECO:0000256" key="2">
    <source>
        <dbReference type="ARBA" id="ARBA00009415"/>
    </source>
</evidence>
<dbReference type="GO" id="GO:0003723">
    <property type="term" value="F:RNA binding"/>
    <property type="evidence" value="ECO:0007669"/>
    <property type="project" value="UniProtKB-UniRule"/>
</dbReference>
<keyword evidence="5" id="KW-0966">Cell projection</keyword>
<dbReference type="InterPro" id="IPR025715">
    <property type="entry name" value="FoP_C"/>
</dbReference>
<dbReference type="Gene3D" id="3.30.70.330">
    <property type="match status" value="1"/>
</dbReference>
<dbReference type="PANTHER" id="PTHR16011:SF0">
    <property type="entry name" value="INTRAFLAGELLAR TRANSPORT PROTEIN 57 HOMOLOG"/>
    <property type="match status" value="1"/>
</dbReference>
<evidence type="ECO:0000256" key="4">
    <source>
        <dbReference type="ARBA" id="ARBA00023069"/>
    </source>
</evidence>
<dbReference type="PANTHER" id="PTHR16011">
    <property type="entry name" value="IFT57/HIPPI"/>
    <property type="match status" value="1"/>
</dbReference>
<evidence type="ECO:0000256" key="6">
    <source>
        <dbReference type="PROSITE-ProRule" id="PRU00176"/>
    </source>
</evidence>
<evidence type="ECO:0000256" key="3">
    <source>
        <dbReference type="ARBA" id="ARBA00022884"/>
    </source>
</evidence>
<dbReference type="Proteomes" id="UP000054776">
    <property type="component" value="Unassembled WGS sequence"/>
</dbReference>
<evidence type="ECO:0000313" key="9">
    <source>
        <dbReference type="EMBL" id="KRY42718.1"/>
    </source>
</evidence>
<dbReference type="InParanoid" id="A0A0V1C130"/>
<keyword evidence="10" id="KW-1185">Reference proteome</keyword>
<sequence length="647" mass="72857">LKIFNMGESKVNMSLDDIIRQSGGKFSLRGRRGNRAMGGRGRFGKFRGGFRSRGTRRTVIPPGRWQHDKFHAINGFGGKSLAAPAQLLVSNLNFNVTNDDVKELFQGMGAVRKAAVHYDERGRSMGLADVVYHRRVDAMRALKEFNNIKLDGRPMRIEMVKDKSVGDSVNAFSSWTNRCVEQLFIAGRGNLRGSSSRGNRFGGGRGGRVGRGRGRGPTAITYTAADLDAELDAYKFLDDADANLNAMNGDSSVEQINSYQVFLQMEELQQKLKILNVDEEFVCKSVAHKYISRHYFAVSTNPGEQFFMFVTLAAWLIRKCGFRNFKEPQEHDDPNVVVSGILDAVKRMGRTAEFLASRLLVGAGEPCVRLLSALADEALEKMNFKFQKPTIHDQTDDAEDVIVDGESEIIADSAIEEDYFEGDSDNEDELCADVLQEAENNIRKDSEKNPKHYHNAEFSINQSDWKKEVERVTPLLKIVIKPDYKDWKMCLEQLQKIKVSTNEISEELYGPLEKISIDAGRTIEKIRSREIYINGQLEQLLKGLSQIQNQLAEAKESYRESSAGLVDQMNSLNTISDELEQVQEVLNEKMTRLADGAPLIQIRQAVSKLKKELVVMEIQLTVIQQMLFQANLKRSISTKQDSIILHP</sequence>
<feature type="domain" description="RRM" evidence="8">
    <location>
        <begin position="85"/>
        <end position="162"/>
    </location>
</feature>
<dbReference type="SUPFAM" id="SSF54928">
    <property type="entry name" value="RNA-binding domain, RBD"/>
    <property type="match status" value="1"/>
</dbReference>
<comment type="similarity">
    <text evidence="2">Belongs to the IFT57 family.</text>
</comment>
<name>A0A0V1C130_TRISP</name>